<dbReference type="InterPro" id="IPR050643">
    <property type="entry name" value="Periplasmic_pilus_chap"/>
</dbReference>
<dbReference type="PANTHER" id="PTHR30251:SF7">
    <property type="entry name" value="FIMBRIAE CHAPARONE"/>
    <property type="match status" value="1"/>
</dbReference>
<evidence type="ECO:0000259" key="8">
    <source>
        <dbReference type="Pfam" id="PF00345"/>
    </source>
</evidence>
<dbReference type="SUPFAM" id="SSF49584">
    <property type="entry name" value="Periplasmic chaperone C-domain"/>
    <property type="match status" value="1"/>
</dbReference>
<sequence>MLKKLVIFSFLSVSSILHAGILAGSTRIIFDEGLTQKSLMLVNTNDYPVFAHVWTDEGEGNPEFNETPFVVVPAAFKLKPEEIKGINIVYNQMELPKDRESVFWLNLYEIPAVSKASLNNDYLNLAMNTQMKVFYRPKALNGMDLNKIQKLLKFNLEHDGKLLKLKAENSTPYYVSIINIDISNSVSSSLAKHDTENMISPFSDKVYTLENQKFIKETKNTLKYVLIDGDGQKMSFSQEIN</sequence>
<dbReference type="OrthoDB" id="9131059at2"/>
<dbReference type="Gene3D" id="2.60.40.10">
    <property type="entry name" value="Immunoglobulins"/>
    <property type="match status" value="2"/>
</dbReference>
<dbReference type="SUPFAM" id="SSF49354">
    <property type="entry name" value="PapD-like"/>
    <property type="match status" value="1"/>
</dbReference>
<keyword evidence="3 7" id="KW-0732">Signal</keyword>
<name>A0A0N9VXI9_9GAMM</name>
<evidence type="ECO:0000259" key="9">
    <source>
        <dbReference type="Pfam" id="PF02753"/>
    </source>
</evidence>
<dbReference type="GO" id="GO:0071555">
    <property type="term" value="P:cell wall organization"/>
    <property type="evidence" value="ECO:0007669"/>
    <property type="project" value="InterPro"/>
</dbReference>
<evidence type="ECO:0000313" key="10">
    <source>
        <dbReference type="EMBL" id="ALH96017.1"/>
    </source>
</evidence>
<feature type="domain" description="Pili assembly chaperone N-terminal" evidence="8">
    <location>
        <begin position="22"/>
        <end position="140"/>
    </location>
</feature>
<comment type="similarity">
    <text evidence="2 6">Belongs to the periplasmic pilus chaperone family.</text>
</comment>
<accession>A0A0N9VXI9</accession>
<keyword evidence="4" id="KW-0574">Periplasm</keyword>
<evidence type="ECO:0000256" key="3">
    <source>
        <dbReference type="ARBA" id="ARBA00022729"/>
    </source>
</evidence>
<evidence type="ECO:0000256" key="7">
    <source>
        <dbReference type="SAM" id="SignalP"/>
    </source>
</evidence>
<keyword evidence="11" id="KW-1185">Reference proteome</keyword>
<comment type="subcellular location">
    <subcellularLocation>
        <location evidence="1 6">Periplasm</location>
    </subcellularLocation>
</comment>
<dbReference type="InterPro" id="IPR016148">
    <property type="entry name" value="Pili_assmbl_chaperone_C"/>
</dbReference>
<reference evidence="10 11" key="1">
    <citation type="journal article" date="2015" name="Int. J. Syst. Evol. Microbiol.">
        <title>Acinetobacter equi sp. nov. isolated from horse faeces.</title>
        <authorList>
            <person name="Poppel M.T."/>
            <person name="Skiebe E."/>
            <person name="Laue M."/>
            <person name="Bergmann H."/>
            <person name="Ebersberger I."/>
            <person name="Garn T."/>
            <person name="Fruth A."/>
            <person name="Baumgardt S."/>
            <person name="Busse H.J."/>
            <person name="Wilharm G."/>
        </authorList>
    </citation>
    <scope>NUCLEOTIDE SEQUENCE [LARGE SCALE GENOMIC DNA]</scope>
    <source>
        <strain evidence="10 11">114</strain>
    </source>
</reference>
<dbReference type="PANTHER" id="PTHR30251">
    <property type="entry name" value="PILUS ASSEMBLY CHAPERONE"/>
    <property type="match status" value="1"/>
</dbReference>
<dbReference type="PROSITE" id="PS00635">
    <property type="entry name" value="PILI_CHAPERONE"/>
    <property type="match status" value="1"/>
</dbReference>
<dbReference type="InterPro" id="IPR013783">
    <property type="entry name" value="Ig-like_fold"/>
</dbReference>
<dbReference type="InterPro" id="IPR008962">
    <property type="entry name" value="PapD-like_sf"/>
</dbReference>
<evidence type="ECO:0008006" key="12">
    <source>
        <dbReference type="Google" id="ProtNLM"/>
    </source>
</evidence>
<proteinExistence type="inferred from homology"/>
<dbReference type="InterPro" id="IPR018046">
    <property type="entry name" value="Pili_assmbl_chaperone_CS"/>
</dbReference>
<evidence type="ECO:0000256" key="6">
    <source>
        <dbReference type="RuleBase" id="RU003918"/>
    </source>
</evidence>
<evidence type="ECO:0000256" key="1">
    <source>
        <dbReference type="ARBA" id="ARBA00004418"/>
    </source>
</evidence>
<dbReference type="InterPro" id="IPR036316">
    <property type="entry name" value="Pili_assmbl_chap_C_dom_sf"/>
</dbReference>
<evidence type="ECO:0000256" key="5">
    <source>
        <dbReference type="ARBA" id="ARBA00023186"/>
    </source>
</evidence>
<dbReference type="AlphaFoldDB" id="A0A0N9VXI9"/>
<dbReference type="InterPro" id="IPR001829">
    <property type="entry name" value="Pili_assmbl_chaperone_bac"/>
</dbReference>
<dbReference type="KEGG" id="aei:AOY20_11015"/>
<dbReference type="STRING" id="1324350.AOY20_11015"/>
<dbReference type="GO" id="GO:0030288">
    <property type="term" value="C:outer membrane-bounded periplasmic space"/>
    <property type="evidence" value="ECO:0007669"/>
    <property type="project" value="InterPro"/>
</dbReference>
<dbReference type="EMBL" id="CP012808">
    <property type="protein sequence ID" value="ALH96017.1"/>
    <property type="molecule type" value="Genomic_DNA"/>
</dbReference>
<dbReference type="RefSeq" id="WP_054581905.1">
    <property type="nucleotide sequence ID" value="NZ_CP012808.1"/>
</dbReference>
<evidence type="ECO:0000256" key="4">
    <source>
        <dbReference type="ARBA" id="ARBA00022764"/>
    </source>
</evidence>
<dbReference type="Pfam" id="PF02753">
    <property type="entry name" value="PapD_C"/>
    <property type="match status" value="1"/>
</dbReference>
<evidence type="ECO:0000256" key="2">
    <source>
        <dbReference type="ARBA" id="ARBA00007399"/>
    </source>
</evidence>
<keyword evidence="5 6" id="KW-0143">Chaperone</keyword>
<organism evidence="10 11">
    <name type="scientific">Acinetobacter equi</name>
    <dbReference type="NCBI Taxonomy" id="1324350"/>
    <lineage>
        <taxon>Bacteria</taxon>
        <taxon>Pseudomonadati</taxon>
        <taxon>Pseudomonadota</taxon>
        <taxon>Gammaproteobacteria</taxon>
        <taxon>Moraxellales</taxon>
        <taxon>Moraxellaceae</taxon>
        <taxon>Acinetobacter</taxon>
    </lineage>
</organism>
<dbReference type="InterPro" id="IPR016147">
    <property type="entry name" value="Pili_assmbl_chaperone_N"/>
</dbReference>
<evidence type="ECO:0000313" key="11">
    <source>
        <dbReference type="Proteomes" id="UP000064939"/>
    </source>
</evidence>
<dbReference type="Proteomes" id="UP000064939">
    <property type="component" value="Chromosome"/>
</dbReference>
<feature type="signal peptide" evidence="7">
    <location>
        <begin position="1"/>
        <end position="19"/>
    </location>
</feature>
<dbReference type="PRINTS" id="PR00969">
    <property type="entry name" value="CHAPERONPILI"/>
</dbReference>
<protein>
    <recommendedName>
        <fullName evidence="12">Molecular chaperone</fullName>
    </recommendedName>
</protein>
<feature type="domain" description="Pili assembly chaperone C-terminal" evidence="9">
    <location>
        <begin position="168"/>
        <end position="232"/>
    </location>
</feature>
<gene>
    <name evidence="10" type="ORF">AOY20_11015</name>
</gene>
<feature type="chain" id="PRO_5006039664" description="Molecular chaperone" evidence="7">
    <location>
        <begin position="20"/>
        <end position="241"/>
    </location>
</feature>
<dbReference type="Pfam" id="PF00345">
    <property type="entry name" value="PapD_N"/>
    <property type="match status" value="1"/>
</dbReference>